<sequence length="83" mass="9236">MSFLVYFVLALGGLFSLIAILNSDDDKVNEFLISIVVFAILFSLARINHSAAIDSNGVNVALIIAVFAYVIVLFRKNDSRWNR</sequence>
<organism evidence="2 3">
    <name type="scientific">Cohnella thailandensis</name>
    <dbReference type="NCBI Taxonomy" id="557557"/>
    <lineage>
        <taxon>Bacteria</taxon>
        <taxon>Bacillati</taxon>
        <taxon>Bacillota</taxon>
        <taxon>Bacilli</taxon>
        <taxon>Bacillales</taxon>
        <taxon>Paenibacillaceae</taxon>
        <taxon>Cohnella</taxon>
    </lineage>
</organism>
<reference evidence="2 3" key="1">
    <citation type="submission" date="2020-08" db="EMBL/GenBank/DDBJ databases">
        <title>Cohnella phylogeny.</title>
        <authorList>
            <person name="Dunlap C."/>
        </authorList>
    </citation>
    <scope>NUCLEOTIDE SEQUENCE [LARGE SCALE GENOMIC DNA]</scope>
    <source>
        <strain evidence="2 3">DSM 25241</strain>
    </source>
</reference>
<keyword evidence="1" id="KW-0812">Transmembrane</keyword>
<evidence type="ECO:0000313" key="3">
    <source>
        <dbReference type="Proteomes" id="UP000535838"/>
    </source>
</evidence>
<protein>
    <submittedName>
        <fullName evidence="2">Uncharacterized protein</fullName>
    </submittedName>
</protein>
<keyword evidence="3" id="KW-1185">Reference proteome</keyword>
<feature type="transmembrane region" description="Helical" evidence="1">
    <location>
        <begin position="31"/>
        <end position="51"/>
    </location>
</feature>
<keyword evidence="1" id="KW-1133">Transmembrane helix</keyword>
<evidence type="ECO:0000313" key="2">
    <source>
        <dbReference type="EMBL" id="MBB6635282.1"/>
    </source>
</evidence>
<evidence type="ECO:0000256" key="1">
    <source>
        <dbReference type="SAM" id="Phobius"/>
    </source>
</evidence>
<dbReference type="RefSeq" id="WP_185120524.1">
    <property type="nucleotide sequence ID" value="NZ_JACJVQ010000013.1"/>
</dbReference>
<proteinExistence type="predicted"/>
<dbReference type="EMBL" id="JACJVQ010000013">
    <property type="protein sequence ID" value="MBB6635282.1"/>
    <property type="molecule type" value="Genomic_DNA"/>
</dbReference>
<dbReference type="Proteomes" id="UP000535838">
    <property type="component" value="Unassembled WGS sequence"/>
</dbReference>
<keyword evidence="1" id="KW-0472">Membrane</keyword>
<name>A0A841SVK4_9BACL</name>
<accession>A0A841SVK4</accession>
<dbReference type="AlphaFoldDB" id="A0A841SVK4"/>
<feature type="transmembrane region" description="Helical" evidence="1">
    <location>
        <begin position="6"/>
        <end position="24"/>
    </location>
</feature>
<comment type="caution">
    <text evidence="2">The sequence shown here is derived from an EMBL/GenBank/DDBJ whole genome shotgun (WGS) entry which is preliminary data.</text>
</comment>
<gene>
    <name evidence="2" type="ORF">H7B67_14270</name>
</gene>
<feature type="transmembrane region" description="Helical" evidence="1">
    <location>
        <begin position="57"/>
        <end position="74"/>
    </location>
</feature>